<evidence type="ECO:0000313" key="2">
    <source>
        <dbReference type="Proteomes" id="UP000287651"/>
    </source>
</evidence>
<dbReference type="AlphaFoldDB" id="A0A426YRT1"/>
<proteinExistence type="predicted"/>
<reference evidence="1 2" key="1">
    <citation type="journal article" date="2014" name="Agronomy (Basel)">
        <title>A Draft Genome Sequence for Ensete ventricosum, the Drought-Tolerant Tree Against Hunger.</title>
        <authorList>
            <person name="Harrison J."/>
            <person name="Moore K.A."/>
            <person name="Paszkiewicz K."/>
            <person name="Jones T."/>
            <person name="Grant M."/>
            <person name="Ambacheew D."/>
            <person name="Muzemil S."/>
            <person name="Studholme D.J."/>
        </authorList>
    </citation>
    <scope>NUCLEOTIDE SEQUENCE [LARGE SCALE GENOMIC DNA]</scope>
</reference>
<dbReference type="EMBL" id="AMZH03010603">
    <property type="protein sequence ID" value="RRT54440.1"/>
    <property type="molecule type" value="Genomic_DNA"/>
</dbReference>
<protein>
    <submittedName>
        <fullName evidence="1">Uncharacterized protein</fullName>
    </submittedName>
</protein>
<sequence>MRLGTRQECVGSSPRVSGACQDGAREFARRRPRLTGRLSGVAEKLVGSWEGLEVDVFGIEKLARNMSGDRWRKTVRLTAVESEGDSSKGSGSSLGTCREIIDGKTVRLVAIDSGGCRIAVVNRRLPGFRVADDG</sequence>
<comment type="caution">
    <text evidence="1">The sequence shown here is derived from an EMBL/GenBank/DDBJ whole genome shotgun (WGS) entry which is preliminary data.</text>
</comment>
<organism evidence="1 2">
    <name type="scientific">Ensete ventricosum</name>
    <name type="common">Abyssinian banana</name>
    <name type="synonym">Musa ensete</name>
    <dbReference type="NCBI Taxonomy" id="4639"/>
    <lineage>
        <taxon>Eukaryota</taxon>
        <taxon>Viridiplantae</taxon>
        <taxon>Streptophyta</taxon>
        <taxon>Embryophyta</taxon>
        <taxon>Tracheophyta</taxon>
        <taxon>Spermatophyta</taxon>
        <taxon>Magnoliopsida</taxon>
        <taxon>Liliopsida</taxon>
        <taxon>Zingiberales</taxon>
        <taxon>Musaceae</taxon>
        <taxon>Ensete</taxon>
    </lineage>
</organism>
<gene>
    <name evidence="1" type="ORF">B296_00035909</name>
</gene>
<evidence type="ECO:0000313" key="1">
    <source>
        <dbReference type="EMBL" id="RRT54440.1"/>
    </source>
</evidence>
<name>A0A426YRT1_ENSVE</name>
<accession>A0A426YRT1</accession>
<dbReference type="Proteomes" id="UP000287651">
    <property type="component" value="Unassembled WGS sequence"/>
</dbReference>